<dbReference type="InterPro" id="IPR044992">
    <property type="entry name" value="ChyE-like"/>
</dbReference>
<dbReference type="InterPro" id="IPR029062">
    <property type="entry name" value="Class_I_gatase-like"/>
</dbReference>
<protein>
    <submittedName>
        <fullName evidence="2">Aminotransferase</fullName>
    </submittedName>
</protein>
<accession>A0A7L5AIR3</accession>
<name>A0A7L5AIR3_9MICO</name>
<dbReference type="PANTHER" id="PTHR42695">
    <property type="entry name" value="GLUTAMINE AMIDOTRANSFERASE YLR126C-RELATED"/>
    <property type="match status" value="1"/>
</dbReference>
<dbReference type="RefSeq" id="WP_161886866.1">
    <property type="nucleotide sequence ID" value="NZ_CP017146.1"/>
</dbReference>
<sequence length="243" mass="26490">MKALFVQHDHVTSSGPIADRLRHHGFEVDEILVVDAGNFRTPNVLFEFPDLAEYDLVVPLGAPWGAWDDESIGRWLTPEVEWLRRAVLADVPVLGVCFGGQLLSRALGGTVAPAPKAEIGWTPVHSDDQSLIGPGPWFQFHYDRWTLPAGATELARNAAASQAFSFGRSLAVQFHPELDADTLQGWLTEGGATKVIADGQDPVALLAHTRAEEGAARDRTYALVDAFLERIAMLRPAPSPTEH</sequence>
<evidence type="ECO:0000313" key="2">
    <source>
        <dbReference type="EMBL" id="QHO70483.1"/>
    </source>
</evidence>
<dbReference type="EMBL" id="CP017146">
    <property type="protein sequence ID" value="QHO70483.1"/>
    <property type="molecule type" value="Genomic_DNA"/>
</dbReference>
<dbReference type="PANTHER" id="PTHR42695:SF5">
    <property type="entry name" value="GLUTAMINE AMIDOTRANSFERASE YLR126C-RELATED"/>
    <property type="match status" value="1"/>
</dbReference>
<dbReference type="GO" id="GO:0008483">
    <property type="term" value="F:transaminase activity"/>
    <property type="evidence" value="ECO:0007669"/>
    <property type="project" value="UniProtKB-KW"/>
</dbReference>
<dbReference type="PROSITE" id="PS51273">
    <property type="entry name" value="GATASE_TYPE_1"/>
    <property type="match status" value="1"/>
</dbReference>
<dbReference type="AlphaFoldDB" id="A0A7L5AIR3"/>
<feature type="domain" description="Glutamine amidotransferase" evidence="1">
    <location>
        <begin position="79"/>
        <end position="179"/>
    </location>
</feature>
<keyword evidence="2" id="KW-0808">Transferase</keyword>
<evidence type="ECO:0000313" key="3">
    <source>
        <dbReference type="Proteomes" id="UP000464507"/>
    </source>
</evidence>
<proteinExistence type="predicted"/>
<keyword evidence="2" id="KW-0032">Aminotransferase</keyword>
<gene>
    <name evidence="2" type="ORF">BHD05_13330</name>
</gene>
<organism evidence="2 3">
    <name type="scientific">Marisediminicola antarctica</name>
    <dbReference type="NCBI Taxonomy" id="674079"/>
    <lineage>
        <taxon>Bacteria</taxon>
        <taxon>Bacillati</taxon>
        <taxon>Actinomycetota</taxon>
        <taxon>Actinomycetes</taxon>
        <taxon>Micrococcales</taxon>
        <taxon>Microbacteriaceae</taxon>
        <taxon>Marisediminicola</taxon>
    </lineage>
</organism>
<dbReference type="Proteomes" id="UP000464507">
    <property type="component" value="Chromosome"/>
</dbReference>
<dbReference type="Pfam" id="PF00117">
    <property type="entry name" value="GATase"/>
    <property type="match status" value="1"/>
</dbReference>
<dbReference type="SUPFAM" id="SSF52317">
    <property type="entry name" value="Class I glutamine amidotransferase-like"/>
    <property type="match status" value="1"/>
</dbReference>
<dbReference type="InterPro" id="IPR017926">
    <property type="entry name" value="GATASE"/>
</dbReference>
<dbReference type="CDD" id="cd01741">
    <property type="entry name" value="GATase1_1"/>
    <property type="match status" value="1"/>
</dbReference>
<dbReference type="GO" id="GO:0005829">
    <property type="term" value="C:cytosol"/>
    <property type="evidence" value="ECO:0007669"/>
    <property type="project" value="TreeGrafter"/>
</dbReference>
<reference evidence="2 3" key="1">
    <citation type="submission" date="2016-09" db="EMBL/GenBank/DDBJ databases">
        <title>Complete genome sequence of microbes from the polar regions.</title>
        <authorList>
            <person name="Liao L."/>
            <person name="Chen B."/>
        </authorList>
    </citation>
    <scope>NUCLEOTIDE SEQUENCE [LARGE SCALE GENOMIC DNA]</scope>
    <source>
        <strain evidence="2 3">ZS314</strain>
    </source>
</reference>
<dbReference type="OrthoDB" id="5196541at2"/>
<keyword evidence="3" id="KW-1185">Reference proteome</keyword>
<dbReference type="KEGG" id="mant:BHD05_13330"/>
<dbReference type="Gene3D" id="3.40.50.880">
    <property type="match status" value="1"/>
</dbReference>
<evidence type="ECO:0000259" key="1">
    <source>
        <dbReference type="Pfam" id="PF00117"/>
    </source>
</evidence>